<dbReference type="PANTHER" id="PTHR12174">
    <property type="entry name" value="SIGNAL PEPTIDE PEPTIDASE"/>
    <property type="match status" value="1"/>
</dbReference>
<keyword evidence="1" id="KW-1133">Transmembrane helix</keyword>
<feature type="transmembrane region" description="Helical" evidence="1">
    <location>
        <begin position="90"/>
        <end position="108"/>
    </location>
</feature>
<dbReference type="OMA" id="QFRNFAF"/>
<feature type="transmembrane region" description="Helical" evidence="1">
    <location>
        <begin position="249"/>
        <end position="267"/>
    </location>
</feature>
<dbReference type="PANTHER" id="PTHR12174:SF22">
    <property type="entry name" value="SIGNAL PEPTIDE PEPTIDASE-LIKE 3"/>
    <property type="match status" value="1"/>
</dbReference>
<dbReference type="GO" id="GO:0098554">
    <property type="term" value="C:cytoplasmic side of endoplasmic reticulum membrane"/>
    <property type="evidence" value="ECO:0007669"/>
    <property type="project" value="TreeGrafter"/>
</dbReference>
<keyword evidence="4" id="KW-1185">Reference proteome</keyword>
<keyword evidence="1" id="KW-0812">Transmembrane</keyword>
<feature type="chain" id="PRO_5037480977" evidence="2">
    <location>
        <begin position="22"/>
        <end position="318"/>
    </location>
</feature>
<reference evidence="3" key="1">
    <citation type="submission" date="2022-11" db="UniProtKB">
        <authorList>
            <consortium name="EnsemblMetazoa"/>
        </authorList>
    </citation>
    <scope>IDENTIFICATION</scope>
</reference>
<feature type="transmembrane region" description="Helical" evidence="1">
    <location>
        <begin position="115"/>
        <end position="131"/>
    </location>
</feature>
<evidence type="ECO:0000313" key="3">
    <source>
        <dbReference type="EnsemblMetazoa" id="XP_020895438.1"/>
    </source>
</evidence>
<feature type="transmembrane region" description="Helical" evidence="1">
    <location>
        <begin position="161"/>
        <end position="180"/>
    </location>
</feature>
<dbReference type="KEGG" id="epa:110234400"/>
<dbReference type="GO" id="GO:0098553">
    <property type="term" value="C:lumenal side of endoplasmic reticulum membrane"/>
    <property type="evidence" value="ECO:0007669"/>
    <property type="project" value="TreeGrafter"/>
</dbReference>
<dbReference type="GO" id="GO:0030660">
    <property type="term" value="C:Golgi-associated vesicle membrane"/>
    <property type="evidence" value="ECO:0007669"/>
    <property type="project" value="TreeGrafter"/>
</dbReference>
<dbReference type="Pfam" id="PF04258">
    <property type="entry name" value="Peptidase_A22B"/>
    <property type="match status" value="1"/>
</dbReference>
<evidence type="ECO:0000313" key="4">
    <source>
        <dbReference type="Proteomes" id="UP000887567"/>
    </source>
</evidence>
<keyword evidence="1" id="KW-0472">Membrane</keyword>
<sequence>MSMYNFWIMDIAVSGLTLLSAFYGHKKREEENSGKTSLQETVPPFSGPRNEQKELIDAKRLNLPWYLVLNFSYFTTMALTVSMLQYLPAIMIGLQHIAVVGILIIAFNQWIPGKSGYIAGSFFVLLWMASAKTAFRWIINNIIVAMFAVLASHIQFRNFAFLQIFLWTAFFYDVFLLGSMGNTPQLFSITECNSLLCKLFEMNDAWQLPAVFTVQFGDTATHVFLGTGDIVIGALISNFSMSFFKSFKCLLLTVSSYGLAIALLSRVNTNQPFPALLSIVPCCSLSLILCAIFSRKTHRLFSMNHRDVEGKDDELLVI</sequence>
<organism evidence="3 4">
    <name type="scientific">Exaiptasia diaphana</name>
    <name type="common">Tropical sea anemone</name>
    <name type="synonym">Aiptasia pulchella</name>
    <dbReference type="NCBI Taxonomy" id="2652724"/>
    <lineage>
        <taxon>Eukaryota</taxon>
        <taxon>Metazoa</taxon>
        <taxon>Cnidaria</taxon>
        <taxon>Anthozoa</taxon>
        <taxon>Hexacorallia</taxon>
        <taxon>Actiniaria</taxon>
        <taxon>Aiptasiidae</taxon>
        <taxon>Exaiptasia</taxon>
    </lineage>
</organism>
<feature type="transmembrane region" description="Helical" evidence="1">
    <location>
        <begin position="273"/>
        <end position="293"/>
    </location>
</feature>
<dbReference type="GO" id="GO:0006465">
    <property type="term" value="P:signal peptide processing"/>
    <property type="evidence" value="ECO:0007669"/>
    <property type="project" value="TreeGrafter"/>
</dbReference>
<name>A0A913WX99_EXADI</name>
<evidence type="ECO:0000256" key="1">
    <source>
        <dbReference type="SAM" id="Phobius"/>
    </source>
</evidence>
<accession>A0A913WX99</accession>
<protein>
    <submittedName>
        <fullName evidence="3">Uncharacterized protein</fullName>
    </submittedName>
</protein>
<dbReference type="RefSeq" id="XP_020895438.1">
    <property type="nucleotide sequence ID" value="XM_021039779.2"/>
</dbReference>
<dbReference type="InterPro" id="IPR007369">
    <property type="entry name" value="Peptidase_A22B_SPP"/>
</dbReference>
<evidence type="ECO:0000256" key="2">
    <source>
        <dbReference type="SAM" id="SignalP"/>
    </source>
</evidence>
<dbReference type="GO" id="GO:0042500">
    <property type="term" value="F:aspartic endopeptidase activity, intramembrane cleaving"/>
    <property type="evidence" value="ECO:0007669"/>
    <property type="project" value="InterPro"/>
</dbReference>
<feature type="signal peptide" evidence="2">
    <location>
        <begin position="1"/>
        <end position="21"/>
    </location>
</feature>
<keyword evidence="2" id="KW-0732">Signal</keyword>
<dbReference type="GO" id="GO:0033619">
    <property type="term" value="P:membrane protein proteolysis"/>
    <property type="evidence" value="ECO:0007669"/>
    <property type="project" value="TreeGrafter"/>
</dbReference>
<dbReference type="GeneID" id="110234400"/>
<dbReference type="EnsemblMetazoa" id="XM_021039779.2">
    <property type="protein sequence ID" value="XP_020895438.1"/>
    <property type="gene ID" value="LOC110234400"/>
</dbReference>
<feature type="transmembrane region" description="Helical" evidence="1">
    <location>
        <begin position="219"/>
        <end position="237"/>
    </location>
</feature>
<dbReference type="Proteomes" id="UP000887567">
    <property type="component" value="Unplaced"/>
</dbReference>
<dbReference type="AlphaFoldDB" id="A0A913WX99"/>
<proteinExistence type="predicted"/>
<dbReference type="OrthoDB" id="5957846at2759"/>